<keyword evidence="1" id="KW-0732">Signal</keyword>
<dbReference type="AlphaFoldDB" id="A0A671KZB2"/>
<organism evidence="3 4">
    <name type="scientific">Sinocyclocheilus anshuiensis</name>
    <dbReference type="NCBI Taxonomy" id="1608454"/>
    <lineage>
        <taxon>Eukaryota</taxon>
        <taxon>Metazoa</taxon>
        <taxon>Chordata</taxon>
        <taxon>Craniata</taxon>
        <taxon>Vertebrata</taxon>
        <taxon>Euteleostomi</taxon>
        <taxon>Actinopterygii</taxon>
        <taxon>Neopterygii</taxon>
        <taxon>Teleostei</taxon>
        <taxon>Ostariophysi</taxon>
        <taxon>Cypriniformes</taxon>
        <taxon>Cyprinidae</taxon>
        <taxon>Cyprininae</taxon>
        <taxon>Sinocyclocheilus</taxon>
    </lineage>
</organism>
<reference evidence="3" key="1">
    <citation type="submission" date="2025-08" db="UniProtKB">
        <authorList>
            <consortium name="Ensembl"/>
        </authorList>
    </citation>
    <scope>IDENTIFICATION</scope>
</reference>
<reference evidence="3" key="2">
    <citation type="submission" date="2025-09" db="UniProtKB">
        <authorList>
            <consortium name="Ensembl"/>
        </authorList>
    </citation>
    <scope>IDENTIFICATION</scope>
</reference>
<evidence type="ECO:0000313" key="4">
    <source>
        <dbReference type="Proteomes" id="UP000472260"/>
    </source>
</evidence>
<name>A0A671KZB2_9TELE</name>
<accession>A0A671KZB2</accession>
<evidence type="ECO:0000313" key="3">
    <source>
        <dbReference type="Ensembl" id="ENSSANP00000012428.1"/>
    </source>
</evidence>
<evidence type="ECO:0000259" key="2">
    <source>
        <dbReference type="Pfam" id="PF04668"/>
    </source>
</evidence>
<dbReference type="PANTHER" id="PTHR12312:SF16">
    <property type="entry name" value="TWISTED GASTRULATION PROTEIN HOMOLOG 1-A-RELATED"/>
    <property type="match status" value="1"/>
</dbReference>
<dbReference type="Proteomes" id="UP000472260">
    <property type="component" value="Unassembled WGS sequence"/>
</dbReference>
<proteinExistence type="predicted"/>
<dbReference type="InterPro" id="IPR057726">
    <property type="entry name" value="Tsg_C"/>
</dbReference>
<dbReference type="GO" id="GO:0030510">
    <property type="term" value="P:regulation of BMP signaling pathway"/>
    <property type="evidence" value="ECO:0007669"/>
    <property type="project" value="TreeGrafter"/>
</dbReference>
<dbReference type="Ensembl" id="ENSSANT00000013282.1">
    <property type="protein sequence ID" value="ENSSANP00000012428.1"/>
    <property type="gene ID" value="ENSSANG00000006686.1"/>
</dbReference>
<feature type="signal peptide" evidence="1">
    <location>
        <begin position="1"/>
        <end position="28"/>
    </location>
</feature>
<sequence>VGSVRFVMQPSSSSSSVLFLLLSSFSLALTCNKALCASDVSKCLIQVRVSHSQCFLLKVLYVCVTHDVLAVFLMSGMCNPKNLSDTPATAKSTVEELQRPIPSLFRALTDGDAPINMMVVSFPAAEELSYQQNLLSFLETLEDAHHNVSLPGNSIHASYDTQDKLCTVVYLDDCVSIRQCKQYCESMGGSKYRWFHNACCECIGPECLDYGSKAVRCMNCLF</sequence>
<feature type="chain" id="PRO_5025658266" evidence="1">
    <location>
        <begin position="29"/>
        <end position="222"/>
    </location>
</feature>
<dbReference type="InterPro" id="IPR006761">
    <property type="entry name" value="Tsg"/>
</dbReference>
<keyword evidence="4" id="KW-1185">Reference proteome</keyword>
<feature type="domain" description="Tsg C-terminal" evidence="2">
    <location>
        <begin position="88"/>
        <end position="220"/>
    </location>
</feature>
<evidence type="ECO:0000256" key="1">
    <source>
        <dbReference type="SAM" id="SignalP"/>
    </source>
</evidence>
<protein>
    <submittedName>
        <fullName evidence="3">Twisted gastrulation protein homolog 1-A-like</fullName>
    </submittedName>
</protein>
<gene>
    <name evidence="3" type="primary">LOC107698709</name>
</gene>
<dbReference type="PANTHER" id="PTHR12312">
    <property type="entry name" value="TWISTED GASTRULATION PROTEIN HOMOLOG 1-A-RELATED"/>
    <property type="match status" value="1"/>
</dbReference>
<dbReference type="GO" id="GO:0005615">
    <property type="term" value="C:extracellular space"/>
    <property type="evidence" value="ECO:0007669"/>
    <property type="project" value="TreeGrafter"/>
</dbReference>
<dbReference type="Pfam" id="PF04668">
    <property type="entry name" value="Tsg"/>
    <property type="match status" value="1"/>
</dbReference>